<evidence type="ECO:0000313" key="9">
    <source>
        <dbReference type="EMBL" id="GFO10402.1"/>
    </source>
</evidence>
<evidence type="ECO:0000256" key="7">
    <source>
        <dbReference type="PIRSR" id="PIRSR602401-1"/>
    </source>
</evidence>
<dbReference type="GO" id="GO:0042446">
    <property type="term" value="P:hormone biosynthetic process"/>
    <property type="evidence" value="ECO:0007669"/>
    <property type="project" value="TreeGrafter"/>
</dbReference>
<dbReference type="PRINTS" id="PR00385">
    <property type="entry name" value="P450"/>
</dbReference>
<gene>
    <name evidence="9" type="ORF">PoB_003690700</name>
</gene>
<evidence type="ECO:0000256" key="2">
    <source>
        <dbReference type="ARBA" id="ARBA00022617"/>
    </source>
</evidence>
<protein>
    <submittedName>
        <fullName evidence="9">Cytochrome p450 2u1</fullName>
    </submittedName>
</protein>
<reference evidence="9 10" key="1">
    <citation type="journal article" date="2021" name="Elife">
        <title>Chloroplast acquisition without the gene transfer in kleptoplastic sea slugs, Plakobranchus ocellatus.</title>
        <authorList>
            <person name="Maeda T."/>
            <person name="Takahashi S."/>
            <person name="Yoshida T."/>
            <person name="Shimamura S."/>
            <person name="Takaki Y."/>
            <person name="Nagai Y."/>
            <person name="Toyoda A."/>
            <person name="Suzuki Y."/>
            <person name="Arimoto A."/>
            <person name="Ishii H."/>
            <person name="Satoh N."/>
            <person name="Nishiyama T."/>
            <person name="Hasebe M."/>
            <person name="Maruyama T."/>
            <person name="Minagawa J."/>
            <person name="Obokata J."/>
            <person name="Shigenobu S."/>
        </authorList>
    </citation>
    <scope>NUCLEOTIDE SEQUENCE [LARGE SCALE GENOMIC DNA]</scope>
</reference>
<dbReference type="InterPro" id="IPR017972">
    <property type="entry name" value="Cyt_P450_CS"/>
</dbReference>
<dbReference type="PROSITE" id="PS00086">
    <property type="entry name" value="CYTOCHROME_P450"/>
    <property type="match status" value="1"/>
</dbReference>
<comment type="caution">
    <text evidence="9">The sequence shown here is derived from an EMBL/GenBank/DDBJ whole genome shotgun (WGS) entry which is preliminary data.</text>
</comment>
<dbReference type="EMBL" id="BLXT01004163">
    <property type="protein sequence ID" value="GFO10402.1"/>
    <property type="molecule type" value="Genomic_DNA"/>
</dbReference>
<evidence type="ECO:0000256" key="6">
    <source>
        <dbReference type="ARBA" id="ARBA00023033"/>
    </source>
</evidence>
<dbReference type="InterPro" id="IPR001128">
    <property type="entry name" value="Cyt_P450"/>
</dbReference>
<sequence>MILEWRKEVLHLLQQTSTTTKAVVAAAVAVLIIRWMTKKQYKLPPGPRPLPLLGNILELRGVSILDKLDEWKQKYGPIVTCYMGPRMFIVLNDFESMNEAYVKQGSDFSSRPMLYSMEVISDGFKDIALAPYGEVWKYQRKITSLALRQYLMGDQLENRVHETLQPIIESLKKHIESFTDSIILAQQQALQEDDPTVATVFTDDHAKQILADVFSAGLDASRQTLDWLLLVLVAYPDTQRKMQEEIDRVVGKAVPGKEHKAKLVYTEAVLLETMRLYYVAPIGLPHETMRDTTVGGYEVPAKVTVLTNSMAMMRDPKLWSDPLHFIPERFIGSNEDGSGSTIVSRHVGWAPFSIGHRTCIGESVAKLELVFIVAGLLQKLSFSYAPQGEQKVPNMKHSTKGVTFLPEPYYIKVSSRGN</sequence>
<dbReference type="PRINTS" id="PR00463">
    <property type="entry name" value="EP450I"/>
</dbReference>
<keyword evidence="6 8" id="KW-0503">Monooxygenase</keyword>
<keyword evidence="5 7" id="KW-0408">Iron</keyword>
<evidence type="ECO:0000256" key="1">
    <source>
        <dbReference type="ARBA" id="ARBA00010617"/>
    </source>
</evidence>
<evidence type="ECO:0000256" key="8">
    <source>
        <dbReference type="RuleBase" id="RU000461"/>
    </source>
</evidence>
<dbReference type="InterPro" id="IPR002401">
    <property type="entry name" value="Cyt_P450_E_grp-I"/>
</dbReference>
<evidence type="ECO:0000256" key="5">
    <source>
        <dbReference type="ARBA" id="ARBA00023004"/>
    </source>
</evidence>
<evidence type="ECO:0000256" key="3">
    <source>
        <dbReference type="ARBA" id="ARBA00022723"/>
    </source>
</evidence>
<feature type="binding site" description="axial binding residue" evidence="7">
    <location>
        <position position="359"/>
    </location>
    <ligand>
        <name>heme</name>
        <dbReference type="ChEBI" id="CHEBI:30413"/>
    </ligand>
    <ligandPart>
        <name>Fe</name>
        <dbReference type="ChEBI" id="CHEBI:18248"/>
    </ligandPart>
</feature>
<dbReference type="PANTHER" id="PTHR24289:SF20">
    <property type="entry name" value="STEROID 17-ALPHA-HYDROXYLASE_17,20 LYASE"/>
    <property type="match status" value="1"/>
</dbReference>
<proteinExistence type="inferred from homology"/>
<dbReference type="Gene3D" id="1.10.630.10">
    <property type="entry name" value="Cytochrome P450"/>
    <property type="match status" value="2"/>
</dbReference>
<keyword evidence="3 7" id="KW-0479">Metal-binding</keyword>
<dbReference type="GO" id="GO:0020037">
    <property type="term" value="F:heme binding"/>
    <property type="evidence" value="ECO:0007669"/>
    <property type="project" value="InterPro"/>
</dbReference>
<keyword evidence="4 8" id="KW-0560">Oxidoreductase</keyword>
<comment type="cofactor">
    <cofactor evidence="7">
        <name>heme</name>
        <dbReference type="ChEBI" id="CHEBI:30413"/>
    </cofactor>
</comment>
<dbReference type="GO" id="GO:0042448">
    <property type="term" value="P:progesterone metabolic process"/>
    <property type="evidence" value="ECO:0007669"/>
    <property type="project" value="TreeGrafter"/>
</dbReference>
<dbReference type="GO" id="GO:0004508">
    <property type="term" value="F:steroid 17-alpha-monooxygenase activity"/>
    <property type="evidence" value="ECO:0007669"/>
    <property type="project" value="TreeGrafter"/>
</dbReference>
<dbReference type="PANTHER" id="PTHR24289">
    <property type="entry name" value="STEROID 17-ALPHA-HYDROXYLASE/17,20 LYASE"/>
    <property type="match status" value="1"/>
</dbReference>
<keyword evidence="10" id="KW-1185">Reference proteome</keyword>
<dbReference type="GO" id="GO:0005506">
    <property type="term" value="F:iron ion binding"/>
    <property type="evidence" value="ECO:0007669"/>
    <property type="project" value="InterPro"/>
</dbReference>
<keyword evidence="2 7" id="KW-0349">Heme</keyword>
<dbReference type="Pfam" id="PF00067">
    <property type="entry name" value="p450"/>
    <property type="match status" value="1"/>
</dbReference>
<name>A0AAV4ASW9_9GAST</name>
<organism evidence="9 10">
    <name type="scientific">Plakobranchus ocellatus</name>
    <dbReference type="NCBI Taxonomy" id="259542"/>
    <lineage>
        <taxon>Eukaryota</taxon>
        <taxon>Metazoa</taxon>
        <taxon>Spiralia</taxon>
        <taxon>Lophotrochozoa</taxon>
        <taxon>Mollusca</taxon>
        <taxon>Gastropoda</taxon>
        <taxon>Heterobranchia</taxon>
        <taxon>Euthyneura</taxon>
        <taxon>Panpulmonata</taxon>
        <taxon>Sacoglossa</taxon>
        <taxon>Placobranchoidea</taxon>
        <taxon>Plakobranchidae</taxon>
        <taxon>Plakobranchus</taxon>
    </lineage>
</organism>
<evidence type="ECO:0000313" key="10">
    <source>
        <dbReference type="Proteomes" id="UP000735302"/>
    </source>
</evidence>
<dbReference type="Proteomes" id="UP000735302">
    <property type="component" value="Unassembled WGS sequence"/>
</dbReference>
<evidence type="ECO:0000256" key="4">
    <source>
        <dbReference type="ARBA" id="ARBA00023002"/>
    </source>
</evidence>
<dbReference type="InterPro" id="IPR036396">
    <property type="entry name" value="Cyt_P450_sf"/>
</dbReference>
<dbReference type="AlphaFoldDB" id="A0AAV4ASW9"/>
<dbReference type="SUPFAM" id="SSF48264">
    <property type="entry name" value="Cytochrome P450"/>
    <property type="match status" value="1"/>
</dbReference>
<accession>A0AAV4ASW9</accession>
<comment type="similarity">
    <text evidence="1 8">Belongs to the cytochrome P450 family.</text>
</comment>